<dbReference type="EMBL" id="VCKX01000222">
    <property type="protein sequence ID" value="TMR25778.1"/>
    <property type="molecule type" value="Genomic_DNA"/>
</dbReference>
<dbReference type="InterPro" id="IPR006175">
    <property type="entry name" value="YjgF/YER057c/UK114"/>
</dbReference>
<accession>A0A5S4FYJ6</accession>
<comment type="similarity">
    <text evidence="1">Belongs to the RutC family.</text>
</comment>
<gene>
    <name evidence="2" type="ORF">ETD85_44755</name>
</gene>
<sequence>MRQAVSTDDAPHAIGPYSQAIVANGFVFCSGAAGIDPATGVAPDGIEAQTEQALRNLDAILTAAGASLAALVKTTVFYANVEDFAAINAVYARFMPDPPPARSAPANVSLPLGLLISIDAIAVLPGG</sequence>
<dbReference type="Proteomes" id="UP000306628">
    <property type="component" value="Unassembled WGS sequence"/>
</dbReference>
<evidence type="ECO:0000256" key="1">
    <source>
        <dbReference type="ARBA" id="ARBA00010552"/>
    </source>
</evidence>
<dbReference type="CDD" id="cd00448">
    <property type="entry name" value="YjgF_YER057c_UK114_family"/>
    <property type="match status" value="1"/>
</dbReference>
<dbReference type="PANTHER" id="PTHR11803">
    <property type="entry name" value="2-IMINOBUTANOATE/2-IMINOPROPANOATE DEAMINASE RIDA"/>
    <property type="match status" value="1"/>
</dbReference>
<reference evidence="2 3" key="1">
    <citation type="submission" date="2019-05" db="EMBL/GenBank/DDBJ databases">
        <title>Draft genome sequence of Nonomuraea zeae DSM 100528.</title>
        <authorList>
            <person name="Saricaoglu S."/>
            <person name="Isik K."/>
        </authorList>
    </citation>
    <scope>NUCLEOTIDE SEQUENCE [LARGE SCALE GENOMIC DNA]</scope>
    <source>
        <strain evidence="2 3">DSM 100528</strain>
    </source>
</reference>
<evidence type="ECO:0000313" key="2">
    <source>
        <dbReference type="EMBL" id="TMR25778.1"/>
    </source>
</evidence>
<dbReference type="FunFam" id="3.30.1330.40:FF:000001">
    <property type="entry name" value="L-PSP family endoribonuclease"/>
    <property type="match status" value="1"/>
</dbReference>
<dbReference type="GO" id="GO:0005829">
    <property type="term" value="C:cytosol"/>
    <property type="evidence" value="ECO:0007669"/>
    <property type="project" value="TreeGrafter"/>
</dbReference>
<proteinExistence type="inferred from homology"/>
<dbReference type="PANTHER" id="PTHR11803:SF39">
    <property type="entry name" value="2-IMINOBUTANOATE_2-IMINOPROPANOATE DEAMINASE"/>
    <property type="match status" value="1"/>
</dbReference>
<evidence type="ECO:0000313" key="3">
    <source>
        <dbReference type="Proteomes" id="UP000306628"/>
    </source>
</evidence>
<dbReference type="Gene3D" id="3.30.1330.40">
    <property type="entry name" value="RutC-like"/>
    <property type="match status" value="1"/>
</dbReference>
<dbReference type="AlphaFoldDB" id="A0A5S4FYJ6"/>
<comment type="caution">
    <text evidence="2">The sequence shown here is derived from an EMBL/GenBank/DDBJ whole genome shotgun (WGS) entry which is preliminary data.</text>
</comment>
<protein>
    <submittedName>
        <fullName evidence="2">RidA family protein</fullName>
    </submittedName>
</protein>
<keyword evidence="3" id="KW-1185">Reference proteome</keyword>
<dbReference type="GO" id="GO:0019239">
    <property type="term" value="F:deaminase activity"/>
    <property type="evidence" value="ECO:0007669"/>
    <property type="project" value="TreeGrafter"/>
</dbReference>
<dbReference type="NCBIfam" id="TIGR00004">
    <property type="entry name" value="Rid family detoxifying hydrolase"/>
    <property type="match status" value="1"/>
</dbReference>
<dbReference type="InterPro" id="IPR006056">
    <property type="entry name" value="RidA"/>
</dbReference>
<dbReference type="OrthoDB" id="9815126at2"/>
<dbReference type="SUPFAM" id="SSF55298">
    <property type="entry name" value="YjgF-like"/>
    <property type="match status" value="1"/>
</dbReference>
<dbReference type="Pfam" id="PF01042">
    <property type="entry name" value="Ribonuc_L-PSP"/>
    <property type="match status" value="1"/>
</dbReference>
<name>A0A5S4FYJ6_9ACTN</name>
<organism evidence="2 3">
    <name type="scientific">Nonomuraea zeae</name>
    <dbReference type="NCBI Taxonomy" id="1642303"/>
    <lineage>
        <taxon>Bacteria</taxon>
        <taxon>Bacillati</taxon>
        <taxon>Actinomycetota</taxon>
        <taxon>Actinomycetes</taxon>
        <taxon>Streptosporangiales</taxon>
        <taxon>Streptosporangiaceae</taxon>
        <taxon>Nonomuraea</taxon>
    </lineage>
</organism>
<dbReference type="InterPro" id="IPR035959">
    <property type="entry name" value="RutC-like_sf"/>
</dbReference>